<evidence type="ECO:0000256" key="1">
    <source>
        <dbReference type="SAM" id="MobiDB-lite"/>
    </source>
</evidence>
<reference evidence="2" key="2">
    <citation type="submission" date="2012-05" db="EMBL/GenBank/DDBJ databases">
        <title>The Genome Annotation of Fusarium oxysporum PHW808.</title>
        <authorList>
            <consortium name="The Broad Institute Genomics Platform"/>
            <person name="Ma L.-J."/>
            <person name="Corby-Kistler H."/>
            <person name="Broz K."/>
            <person name="Gale L.R."/>
            <person name="Jonkers W."/>
            <person name="O'Donnell K."/>
            <person name="Ploetz R."/>
            <person name="Steinberg C."/>
            <person name="Schwartz D.C."/>
            <person name="VanEtten H."/>
            <person name="Zhou S."/>
            <person name="Young S.K."/>
            <person name="Zeng Q."/>
            <person name="Gargeya S."/>
            <person name="Fitzgerald M."/>
            <person name="Abouelleil A."/>
            <person name="Alvarado L."/>
            <person name="Chapman S.B."/>
            <person name="Gainer-Dewar J."/>
            <person name="Goldberg J."/>
            <person name="Griggs A."/>
            <person name="Gujja S."/>
            <person name="Hansen M."/>
            <person name="Howarth C."/>
            <person name="Imamovic A."/>
            <person name="Ireland A."/>
            <person name="Larimer J."/>
            <person name="McCowan C."/>
            <person name="Murphy C."/>
            <person name="Pearson M."/>
            <person name="Poon T.W."/>
            <person name="Priest M."/>
            <person name="Roberts A."/>
            <person name="Saif S."/>
            <person name="Shea T."/>
            <person name="Sykes S."/>
            <person name="Wortman J."/>
            <person name="Nusbaum C."/>
            <person name="Birren B."/>
        </authorList>
    </citation>
    <scope>NUCLEOTIDE SEQUENCE</scope>
    <source>
        <strain evidence="2">54008</strain>
    </source>
</reference>
<dbReference type="Proteomes" id="UP000030676">
    <property type="component" value="Unassembled WGS sequence"/>
</dbReference>
<evidence type="ECO:0000313" key="2">
    <source>
        <dbReference type="EMBL" id="EXL63893.1"/>
    </source>
</evidence>
<accession>X0GKR3</accession>
<gene>
    <name evidence="2" type="ORF">FOPG_19836</name>
</gene>
<dbReference type="EMBL" id="JH659324">
    <property type="protein sequence ID" value="EXL63893.1"/>
    <property type="molecule type" value="Genomic_DNA"/>
</dbReference>
<dbReference type="HOGENOM" id="CLU_3359755_0_0_1"/>
<proteinExistence type="predicted"/>
<dbReference type="AlphaFoldDB" id="X0GKR3"/>
<sequence>MNRACRSGDGHVTFGEAASSSKRVLAQQEVQVLQQP</sequence>
<reference evidence="2" key="1">
    <citation type="submission" date="2011-11" db="EMBL/GenBank/DDBJ databases">
        <title>The Genome Sequence of Fusarium oxysporum PHW808.</title>
        <authorList>
            <consortium name="The Broad Institute Genome Sequencing Platform"/>
            <person name="Ma L.-J."/>
            <person name="Gale L.R."/>
            <person name="Schwartz D.C."/>
            <person name="Zhou S."/>
            <person name="Corby-Kistler H."/>
            <person name="Young S.K."/>
            <person name="Zeng Q."/>
            <person name="Gargeya S."/>
            <person name="Fitzgerald M."/>
            <person name="Haas B."/>
            <person name="Abouelleil A."/>
            <person name="Alvarado L."/>
            <person name="Arachchi H.M."/>
            <person name="Berlin A."/>
            <person name="Brown A."/>
            <person name="Chapman S.B."/>
            <person name="Chen Z."/>
            <person name="Dunbar C."/>
            <person name="Freedman E."/>
            <person name="Gearin G."/>
            <person name="Goldberg J."/>
            <person name="Griggs A."/>
            <person name="Gujja S."/>
            <person name="Heiman D."/>
            <person name="Howarth C."/>
            <person name="Larson L."/>
            <person name="Lui A."/>
            <person name="MacDonald P.J.P."/>
            <person name="Montmayeur A."/>
            <person name="Murphy C."/>
            <person name="Neiman D."/>
            <person name="Pearson M."/>
            <person name="Priest M."/>
            <person name="Roberts A."/>
            <person name="Saif S."/>
            <person name="Shea T."/>
            <person name="Shenoy N."/>
            <person name="Sisk P."/>
            <person name="Stolte C."/>
            <person name="Sykes S."/>
            <person name="Wortman J."/>
            <person name="Nusbaum C."/>
            <person name="Birren B."/>
        </authorList>
    </citation>
    <scope>NUCLEOTIDE SEQUENCE [LARGE SCALE GENOMIC DNA]</scope>
    <source>
        <strain evidence="2">54008</strain>
    </source>
</reference>
<name>X0GKR3_FUSOX</name>
<feature type="region of interest" description="Disordered" evidence="1">
    <location>
        <begin position="1"/>
        <end position="20"/>
    </location>
</feature>
<organism evidence="2">
    <name type="scientific">Fusarium oxysporum f. sp. conglutinans race 2 54008</name>
    <dbReference type="NCBI Taxonomy" id="1089457"/>
    <lineage>
        <taxon>Eukaryota</taxon>
        <taxon>Fungi</taxon>
        <taxon>Dikarya</taxon>
        <taxon>Ascomycota</taxon>
        <taxon>Pezizomycotina</taxon>
        <taxon>Sordariomycetes</taxon>
        <taxon>Hypocreomycetidae</taxon>
        <taxon>Hypocreales</taxon>
        <taxon>Nectriaceae</taxon>
        <taxon>Fusarium</taxon>
        <taxon>Fusarium oxysporum species complex</taxon>
    </lineage>
</organism>
<protein>
    <submittedName>
        <fullName evidence="2">Uncharacterized protein</fullName>
    </submittedName>
</protein>